<organism evidence="1 2">
    <name type="scientific">Trichonephila clavata</name>
    <name type="common">Joro spider</name>
    <name type="synonym">Nephila clavata</name>
    <dbReference type="NCBI Taxonomy" id="2740835"/>
    <lineage>
        <taxon>Eukaryota</taxon>
        <taxon>Metazoa</taxon>
        <taxon>Ecdysozoa</taxon>
        <taxon>Arthropoda</taxon>
        <taxon>Chelicerata</taxon>
        <taxon>Arachnida</taxon>
        <taxon>Araneae</taxon>
        <taxon>Araneomorphae</taxon>
        <taxon>Entelegynae</taxon>
        <taxon>Araneoidea</taxon>
        <taxon>Nephilidae</taxon>
        <taxon>Trichonephila</taxon>
    </lineage>
</organism>
<gene>
    <name evidence="1" type="ORF">TNCT_62671</name>
</gene>
<proteinExistence type="predicted"/>
<sequence length="112" mass="12414">MVQAISNDSTNSLPVTEIVNIASRLSDEEFAVNPQDVKTCTLVLGSLDEEELMELIDVPTSNALVNKNKENEWVPNLDLQDVKKGLNLAKELELISFKLIVQRCTAQSLKDS</sequence>
<comment type="caution">
    <text evidence="1">The sequence shown here is derived from an EMBL/GenBank/DDBJ whole genome shotgun (WGS) entry which is preliminary data.</text>
</comment>
<dbReference type="AlphaFoldDB" id="A0A8X6HAJ6"/>
<protein>
    <submittedName>
        <fullName evidence="1">Uncharacterized protein</fullName>
    </submittedName>
</protein>
<reference evidence="1" key="1">
    <citation type="submission" date="2020-07" db="EMBL/GenBank/DDBJ databases">
        <title>Multicomponent nature underlies the extraordinary mechanical properties of spider dragline silk.</title>
        <authorList>
            <person name="Kono N."/>
            <person name="Nakamura H."/>
            <person name="Mori M."/>
            <person name="Yoshida Y."/>
            <person name="Ohtoshi R."/>
            <person name="Malay A.D."/>
            <person name="Moran D.A.P."/>
            <person name="Tomita M."/>
            <person name="Numata K."/>
            <person name="Arakawa K."/>
        </authorList>
    </citation>
    <scope>NUCLEOTIDE SEQUENCE</scope>
</reference>
<evidence type="ECO:0000313" key="2">
    <source>
        <dbReference type="Proteomes" id="UP000887116"/>
    </source>
</evidence>
<evidence type="ECO:0000313" key="1">
    <source>
        <dbReference type="EMBL" id="GFQ99373.1"/>
    </source>
</evidence>
<name>A0A8X6HAJ6_TRICU</name>
<accession>A0A8X6HAJ6</accession>
<dbReference type="EMBL" id="BMAO01015101">
    <property type="protein sequence ID" value="GFQ99373.1"/>
    <property type="molecule type" value="Genomic_DNA"/>
</dbReference>
<dbReference type="OrthoDB" id="7581030at2759"/>
<keyword evidence="2" id="KW-1185">Reference proteome</keyword>
<dbReference type="Proteomes" id="UP000887116">
    <property type="component" value="Unassembled WGS sequence"/>
</dbReference>